<comment type="caution">
    <text evidence="1">The sequence shown here is derived from an EMBL/GenBank/DDBJ whole genome shotgun (WGS) entry which is preliminary data.</text>
</comment>
<protein>
    <recommendedName>
        <fullName evidence="3">Reverse transcriptase/endonuclease</fullName>
    </recommendedName>
</protein>
<dbReference type="AlphaFoldDB" id="E1F9M8"/>
<organism evidence="1 2">
    <name type="scientific">Giardia intestinalis (strain P15)</name>
    <name type="common">Giardia lamblia</name>
    <dbReference type="NCBI Taxonomy" id="658858"/>
    <lineage>
        <taxon>Eukaryota</taxon>
        <taxon>Metamonada</taxon>
        <taxon>Diplomonadida</taxon>
        <taxon>Hexamitidae</taxon>
        <taxon>Giardiinae</taxon>
        <taxon>Giardia</taxon>
    </lineage>
</organism>
<accession>E1F9M8</accession>
<dbReference type="VEuPathDB" id="GiardiaDB:GLP15_4515"/>
<dbReference type="Proteomes" id="UP000008974">
    <property type="component" value="Unassembled WGS sequence"/>
</dbReference>
<name>E1F9M8_GIAIA</name>
<reference evidence="1 2" key="1">
    <citation type="journal article" date="2010" name="BMC Genomics">
        <title>Genome analysis and comparative genomics of a Giardia intestinalis assemblage E isolate.</title>
        <authorList>
            <person name="Jerlstrom-Hultqvist J."/>
            <person name="Franzen O."/>
            <person name="Ankarklev J."/>
            <person name="Xu F."/>
            <person name="Nohynkova E."/>
            <person name="Andersson J.O."/>
            <person name="Svard S.G."/>
            <person name="Andersson B."/>
        </authorList>
    </citation>
    <scope>NUCLEOTIDE SEQUENCE [LARGE SCALE GENOMIC DNA]</scope>
    <source>
        <strain evidence="1 2">P15</strain>
    </source>
</reference>
<evidence type="ECO:0000313" key="1">
    <source>
        <dbReference type="EMBL" id="EFO60842.1"/>
    </source>
</evidence>
<proteinExistence type="predicted"/>
<evidence type="ECO:0000313" key="2">
    <source>
        <dbReference type="Proteomes" id="UP000008974"/>
    </source>
</evidence>
<dbReference type="EMBL" id="ACVC01000700">
    <property type="protein sequence ID" value="EFO60842.1"/>
    <property type="molecule type" value="Genomic_DNA"/>
</dbReference>
<gene>
    <name evidence="1" type="ORF">GLP15_4515</name>
</gene>
<evidence type="ECO:0008006" key="3">
    <source>
        <dbReference type="Google" id="ProtNLM"/>
    </source>
</evidence>
<sequence length="290" mass="32598">MDAPITHHAKLTLTRINVVPMANYAPLVEMDSPAEQYESFDRQVGEALGGILGSDPKKWIEFLAAPKRNGGLGVHLPGVYHKQLRDAFDTLDVRTGHREPVAERDDLTMDTGSYINHVFGSFLMLPDDAFRRLSERCGLGPTVSADRVLSSKCVLCGARMDANHIVNCSQTHLYRVMRHDAISCWVTDHIVSKKRCTVIHEQKVWVEHDKANQKPDLFLPDTNQAVDIGVVQPAAMNSYYRSKIEAYGERTLPIILGTDGTLHEKTKDHLRDLGIDILKFMAYAIFVIEY</sequence>